<evidence type="ECO:0000313" key="8">
    <source>
        <dbReference type="EMBL" id="ORX84912.1"/>
    </source>
</evidence>
<accession>A0A1Y1XGT8</accession>
<keyword evidence="4" id="KW-0472">Membrane</keyword>
<feature type="domain" description="Thioredoxin" evidence="7">
    <location>
        <begin position="14"/>
        <end position="137"/>
    </location>
</feature>
<reference evidence="8 9" key="1">
    <citation type="submission" date="2016-07" db="EMBL/GenBank/DDBJ databases">
        <title>Pervasive Adenine N6-methylation of Active Genes in Fungi.</title>
        <authorList>
            <consortium name="DOE Joint Genome Institute"/>
            <person name="Mondo S.J."/>
            <person name="Dannebaum R.O."/>
            <person name="Kuo R.C."/>
            <person name="Labutti K."/>
            <person name="Haridas S."/>
            <person name="Kuo A."/>
            <person name="Salamov A."/>
            <person name="Ahrendt S.R."/>
            <person name="Lipzen A."/>
            <person name="Sullivan W."/>
            <person name="Andreopoulos W.B."/>
            <person name="Clum A."/>
            <person name="Lindquist E."/>
            <person name="Daum C."/>
            <person name="Ramamoorthy G.K."/>
            <person name="Gryganskyi A."/>
            <person name="Culley D."/>
            <person name="Magnuson J.K."/>
            <person name="James T.Y."/>
            <person name="O'Malley M.A."/>
            <person name="Stajich J.E."/>
            <person name="Spatafora J.W."/>
            <person name="Visel A."/>
            <person name="Grigoriev I.V."/>
        </authorList>
    </citation>
    <scope>NUCLEOTIDE SEQUENCE [LARGE SCALE GENOMIC DNA]</scope>
    <source>
        <strain evidence="8 9">CBS 931.73</strain>
    </source>
</reference>
<name>A0A1Y1XGT8_9FUNG</name>
<dbReference type="OrthoDB" id="72053at2759"/>
<evidence type="ECO:0000259" key="7">
    <source>
        <dbReference type="PROSITE" id="PS51352"/>
    </source>
</evidence>
<sequence>MPSSSLPMFRSRFILALCLIALFSSAWGAGTVELTEESLNSIEKDTWLVEYYSPNCTFCKRLAPIWEKLVETEGDALTKSRFFFGKIDCVANESICEKNKIDGYPTILLYNKGKLVEEFADEHTYEAILAYVSSKAAEYKPAEVENSKTVDDGAPLKVNGSKTAVTSKPNPDGIVVPLTPTNFSSNTSKGPWFVKFYAPWCGHCQALAPIWVEVGEALRGKINVAEVNCEMYGQFCSTEEIRSYPTIKFIQEGSVTLYDGGRTLEALSNFAIGLTGTDIGQISVANAHDITQNDVAFIYFHNKESPKAYLDSIYAISAKVGLQSQFYVTEDPAIAKNLDVTEVPALVAYKNGQAKAYTGPFEDVKGLSRWIWQEKLPILVQLDSDTSEEILNTPGYVVLGILNPGAPNFAQQKAILKEAAIARYHQPDNHKKARVIFSWVDGHNWLSYVYRTFGLNTDAFPSVVILKTWLF</sequence>
<evidence type="ECO:0000256" key="3">
    <source>
        <dbReference type="ARBA" id="ARBA00022989"/>
    </source>
</evidence>
<evidence type="ECO:0000313" key="9">
    <source>
        <dbReference type="Proteomes" id="UP000193498"/>
    </source>
</evidence>
<comment type="subcellular location">
    <subcellularLocation>
        <location evidence="1">Endoplasmic reticulum membrane</location>
        <topology evidence="1">Single-pass membrane protein</topology>
    </subcellularLocation>
</comment>
<feature type="signal peptide" evidence="6">
    <location>
        <begin position="1"/>
        <end position="28"/>
    </location>
</feature>
<proteinExistence type="predicted"/>
<dbReference type="InterPro" id="IPR013766">
    <property type="entry name" value="Thioredoxin_domain"/>
</dbReference>
<dbReference type="PANTHER" id="PTHR46426">
    <property type="entry name" value="PROTEIN DISULFIDE-ISOMERASE TMX3"/>
    <property type="match status" value="1"/>
</dbReference>
<keyword evidence="3" id="KW-1133">Transmembrane helix</keyword>
<evidence type="ECO:0000256" key="1">
    <source>
        <dbReference type="ARBA" id="ARBA00004389"/>
    </source>
</evidence>
<evidence type="ECO:0000256" key="4">
    <source>
        <dbReference type="ARBA" id="ARBA00023136"/>
    </source>
</evidence>
<organism evidence="8 9">
    <name type="scientific">Basidiobolus meristosporus CBS 931.73</name>
    <dbReference type="NCBI Taxonomy" id="1314790"/>
    <lineage>
        <taxon>Eukaryota</taxon>
        <taxon>Fungi</taxon>
        <taxon>Fungi incertae sedis</taxon>
        <taxon>Zoopagomycota</taxon>
        <taxon>Entomophthoromycotina</taxon>
        <taxon>Basidiobolomycetes</taxon>
        <taxon>Basidiobolales</taxon>
        <taxon>Basidiobolaceae</taxon>
        <taxon>Basidiobolus</taxon>
    </lineage>
</organism>
<dbReference type="PROSITE" id="PS00194">
    <property type="entry name" value="THIOREDOXIN_1"/>
    <property type="match status" value="1"/>
</dbReference>
<feature type="domain" description="Thioredoxin" evidence="7">
    <location>
        <begin position="156"/>
        <end position="276"/>
    </location>
</feature>
<dbReference type="PROSITE" id="PS51352">
    <property type="entry name" value="THIOREDOXIN_2"/>
    <property type="match status" value="2"/>
</dbReference>
<dbReference type="InterPro" id="IPR052250">
    <property type="entry name" value="PDI_TMX3"/>
</dbReference>
<comment type="caution">
    <text evidence="8">The sequence shown here is derived from an EMBL/GenBank/DDBJ whole genome shotgun (WGS) entry which is preliminary data.</text>
</comment>
<keyword evidence="2" id="KW-0812">Transmembrane</keyword>
<dbReference type="CDD" id="cd02961">
    <property type="entry name" value="PDI_a_family"/>
    <property type="match status" value="2"/>
</dbReference>
<dbReference type="AlphaFoldDB" id="A0A1Y1XGT8"/>
<keyword evidence="6" id="KW-0732">Signal</keyword>
<dbReference type="FunCoup" id="A0A1Y1XGT8">
    <property type="interactions" value="429"/>
</dbReference>
<evidence type="ECO:0000256" key="6">
    <source>
        <dbReference type="SAM" id="SignalP"/>
    </source>
</evidence>
<dbReference type="GO" id="GO:0005789">
    <property type="term" value="C:endoplasmic reticulum membrane"/>
    <property type="evidence" value="ECO:0007669"/>
    <property type="project" value="UniProtKB-SubCell"/>
</dbReference>
<dbReference type="InterPro" id="IPR036249">
    <property type="entry name" value="Thioredoxin-like_sf"/>
</dbReference>
<comment type="function">
    <text evidence="5">Probable disulfide isomerase, which participates in the folding of proteins containing disulfide bonds. May act as a dithiol oxidase. Acts as a regulator of endoplasmic reticulum-mitochondria contact sites via its ability to regulate redox signals.</text>
</comment>
<dbReference type="SUPFAM" id="SSF52833">
    <property type="entry name" value="Thioredoxin-like"/>
    <property type="match status" value="3"/>
</dbReference>
<dbReference type="InterPro" id="IPR017937">
    <property type="entry name" value="Thioredoxin_CS"/>
</dbReference>
<protein>
    <submittedName>
        <fullName evidence="8">Thioredoxin-domain-containing protein</fullName>
    </submittedName>
</protein>
<dbReference type="Proteomes" id="UP000193498">
    <property type="component" value="Unassembled WGS sequence"/>
</dbReference>
<feature type="chain" id="PRO_5013208824" evidence="6">
    <location>
        <begin position="29"/>
        <end position="471"/>
    </location>
</feature>
<dbReference type="EMBL" id="MCFE01000600">
    <property type="protein sequence ID" value="ORX84912.1"/>
    <property type="molecule type" value="Genomic_DNA"/>
</dbReference>
<evidence type="ECO:0000256" key="5">
    <source>
        <dbReference type="ARBA" id="ARBA00045246"/>
    </source>
</evidence>
<keyword evidence="9" id="KW-1185">Reference proteome</keyword>
<evidence type="ECO:0000256" key="2">
    <source>
        <dbReference type="ARBA" id="ARBA00022692"/>
    </source>
</evidence>
<dbReference type="STRING" id="1314790.A0A1Y1XGT8"/>
<dbReference type="PRINTS" id="PR00421">
    <property type="entry name" value="THIOREDOXIN"/>
</dbReference>
<dbReference type="Gene3D" id="3.40.30.10">
    <property type="entry name" value="Glutaredoxin"/>
    <property type="match status" value="3"/>
</dbReference>
<gene>
    <name evidence="8" type="ORF">K493DRAFT_86600</name>
</gene>
<dbReference type="Pfam" id="PF13848">
    <property type="entry name" value="Thioredoxin_6"/>
    <property type="match status" value="1"/>
</dbReference>
<dbReference type="PANTHER" id="PTHR46426:SF1">
    <property type="entry name" value="PROTEIN DISULFIDE-ISOMERASE TMX3"/>
    <property type="match status" value="1"/>
</dbReference>
<dbReference type="InParanoid" id="A0A1Y1XGT8"/>
<dbReference type="Pfam" id="PF00085">
    <property type="entry name" value="Thioredoxin"/>
    <property type="match status" value="2"/>
</dbReference>